<dbReference type="PANTHER" id="PTHR34352">
    <property type="entry name" value="PROTEIN YHFA"/>
    <property type="match status" value="1"/>
</dbReference>
<dbReference type="RefSeq" id="WP_090208522.1">
    <property type="nucleotide sequence ID" value="NZ_FOFO01000025.1"/>
</dbReference>
<sequence length="139" mass="15335">MKSRVKWVEQMTFMAESGSGHGVVMDGPPEFGGRNLGPRPMEMLLMGMGGCSAFDVVQILKKSRQAVTDCEVLLQAERADTEPKVFTRIHVHFIVTGHDLAEKQVARAVTLSAEKYCSASIMLGKTARITHDFEIRAPE</sequence>
<protein>
    <submittedName>
        <fullName evidence="1">Putative redox protein</fullName>
    </submittedName>
</protein>
<dbReference type="Pfam" id="PF02566">
    <property type="entry name" value="OsmC"/>
    <property type="match status" value="1"/>
</dbReference>
<name>A0A1H9FAD4_9GAMM</name>
<dbReference type="Gene3D" id="3.30.300.20">
    <property type="match status" value="1"/>
</dbReference>
<dbReference type="InterPro" id="IPR003718">
    <property type="entry name" value="OsmC/Ohr_fam"/>
</dbReference>
<gene>
    <name evidence="1" type="ORF">SAMN05421693_12517</name>
</gene>
<evidence type="ECO:0000313" key="1">
    <source>
        <dbReference type="EMBL" id="SEQ34383.1"/>
    </source>
</evidence>
<accession>A0A1H9FAD4</accession>
<dbReference type="InterPro" id="IPR036102">
    <property type="entry name" value="OsmC/Ohrsf"/>
</dbReference>
<dbReference type="EMBL" id="FOFO01000025">
    <property type="protein sequence ID" value="SEQ34383.1"/>
    <property type="molecule type" value="Genomic_DNA"/>
</dbReference>
<reference evidence="1 2" key="1">
    <citation type="submission" date="2016-10" db="EMBL/GenBank/DDBJ databases">
        <authorList>
            <person name="de Groot N.N."/>
        </authorList>
    </citation>
    <scope>NUCLEOTIDE SEQUENCE [LARGE SCALE GENOMIC DNA]</scope>
    <source>
        <strain evidence="1 2">B7-7</strain>
    </source>
</reference>
<dbReference type="InterPro" id="IPR015946">
    <property type="entry name" value="KH_dom-like_a/b"/>
</dbReference>
<dbReference type="STRING" id="867345.SAMN05421693_12517"/>
<dbReference type="SUPFAM" id="SSF82784">
    <property type="entry name" value="OsmC-like"/>
    <property type="match status" value="1"/>
</dbReference>
<dbReference type="NCBIfam" id="NF008009">
    <property type="entry name" value="PRK10738.1"/>
    <property type="match status" value="1"/>
</dbReference>
<proteinExistence type="predicted"/>
<evidence type="ECO:0000313" key="2">
    <source>
        <dbReference type="Proteomes" id="UP000199496"/>
    </source>
</evidence>
<dbReference type="Proteomes" id="UP000199496">
    <property type="component" value="Unassembled WGS sequence"/>
</dbReference>
<organism evidence="1 2">
    <name type="scientific">Ectothiorhodospira magna</name>
    <dbReference type="NCBI Taxonomy" id="867345"/>
    <lineage>
        <taxon>Bacteria</taxon>
        <taxon>Pseudomonadati</taxon>
        <taxon>Pseudomonadota</taxon>
        <taxon>Gammaproteobacteria</taxon>
        <taxon>Chromatiales</taxon>
        <taxon>Ectothiorhodospiraceae</taxon>
        <taxon>Ectothiorhodospira</taxon>
    </lineage>
</organism>
<dbReference type="Gene3D" id="2.20.25.10">
    <property type="match status" value="1"/>
</dbReference>
<dbReference type="OrthoDB" id="9804010at2"/>
<dbReference type="AlphaFoldDB" id="A0A1H9FAD4"/>
<keyword evidence="2" id="KW-1185">Reference proteome</keyword>
<dbReference type="PANTHER" id="PTHR34352:SF1">
    <property type="entry name" value="PROTEIN YHFA"/>
    <property type="match status" value="1"/>
</dbReference>